<evidence type="ECO:0000313" key="2">
    <source>
        <dbReference type="EMBL" id="TDA38208.1"/>
    </source>
</evidence>
<sequence>MTQDMSLIDSDLDFGLGGGLCPSLTLDCGSDHSRVQSLGERLSRDIIDSHNENICKIFSNVKSEIKYNSKSKAKTKGKTKTRDRDKAKRVKGKCGARLWLS</sequence>
<dbReference type="EMBL" id="QNVH01000044">
    <property type="protein sequence ID" value="TDA38208.1"/>
    <property type="molecule type" value="Genomic_DNA"/>
</dbReference>
<evidence type="ECO:0000313" key="3">
    <source>
        <dbReference type="Proteomes" id="UP000315399"/>
    </source>
</evidence>
<reference evidence="2 3" key="1">
    <citation type="journal article" date="2019" name="Nat. Microbiol.">
        <title>Expanding anaerobic alkane metabolism in the domain of Archaea.</title>
        <authorList>
            <person name="Wang Y."/>
            <person name="Wegener G."/>
            <person name="Hou J."/>
            <person name="Wang F."/>
            <person name="Xiao X."/>
        </authorList>
    </citation>
    <scope>NUCLEOTIDE SEQUENCE [LARGE SCALE GENOMIC DNA]</scope>
    <source>
        <strain evidence="2">WYZ-LMO10</strain>
    </source>
</reference>
<feature type="region of interest" description="Disordered" evidence="1">
    <location>
        <begin position="69"/>
        <end position="101"/>
    </location>
</feature>
<proteinExistence type="predicted"/>
<dbReference type="Proteomes" id="UP000315399">
    <property type="component" value="Unassembled WGS sequence"/>
</dbReference>
<feature type="compositionally biased region" description="Basic residues" evidence="1">
    <location>
        <begin position="69"/>
        <end position="79"/>
    </location>
</feature>
<organism evidence="2 3">
    <name type="scientific">Thermoproteota archaeon</name>
    <dbReference type="NCBI Taxonomy" id="2056631"/>
    <lineage>
        <taxon>Archaea</taxon>
        <taxon>Thermoproteota</taxon>
    </lineage>
</organism>
<comment type="caution">
    <text evidence="2">The sequence shown here is derived from an EMBL/GenBank/DDBJ whole genome shotgun (WGS) entry which is preliminary data.</text>
</comment>
<protein>
    <submittedName>
        <fullName evidence="2">Uncharacterized protein</fullName>
    </submittedName>
</protein>
<accession>A0A523BB98</accession>
<gene>
    <name evidence="2" type="ORF">DSO08_04565</name>
</gene>
<evidence type="ECO:0000256" key="1">
    <source>
        <dbReference type="SAM" id="MobiDB-lite"/>
    </source>
</evidence>
<name>A0A523BB98_9CREN</name>
<dbReference type="AlphaFoldDB" id="A0A523BB98"/>